<dbReference type="PRINTS" id="PR00598">
    <property type="entry name" value="HTHMARR"/>
</dbReference>
<dbReference type="Proteomes" id="UP000199647">
    <property type="component" value="Unassembled WGS sequence"/>
</dbReference>
<dbReference type="Pfam" id="PF01047">
    <property type="entry name" value="MarR"/>
    <property type="match status" value="1"/>
</dbReference>
<gene>
    <name evidence="5" type="ORF">SAMN05216548_104263</name>
</gene>
<sequence length="154" mass="17399">MQTDVVQLRAEFIRSMHRLPRLYRREVDRILRRYELSEASAVPVVLIGRMGDGMRQGALAEEMDIEASTLVRLLDQLCSSGLIERHEDPADRRAKTLHLTEEGQRLAVRVDAVLMDLRKKLMGSVSPADLEATLRVFGAMEGSLAECQQEDILP</sequence>
<evidence type="ECO:0000256" key="2">
    <source>
        <dbReference type="ARBA" id="ARBA00023125"/>
    </source>
</evidence>
<dbReference type="PANTHER" id="PTHR33164:SF64">
    <property type="entry name" value="TRANSCRIPTIONAL REGULATOR SLYA"/>
    <property type="match status" value="1"/>
</dbReference>
<reference evidence="5 6" key="1">
    <citation type="submission" date="2016-10" db="EMBL/GenBank/DDBJ databases">
        <authorList>
            <person name="de Groot N.N."/>
        </authorList>
    </citation>
    <scope>NUCLEOTIDE SEQUENCE [LARGE SCALE GENOMIC DNA]</scope>
    <source>
        <strain evidence="5 6">A52C2</strain>
    </source>
</reference>
<accession>A0A1H9FZY0</accession>
<proteinExistence type="predicted"/>
<keyword evidence="6" id="KW-1185">Reference proteome</keyword>
<dbReference type="AlphaFoldDB" id="A0A1H9FZY0"/>
<dbReference type="PANTHER" id="PTHR33164">
    <property type="entry name" value="TRANSCRIPTIONAL REGULATOR, MARR FAMILY"/>
    <property type="match status" value="1"/>
</dbReference>
<dbReference type="InterPro" id="IPR036388">
    <property type="entry name" value="WH-like_DNA-bd_sf"/>
</dbReference>
<dbReference type="SMART" id="SM00347">
    <property type="entry name" value="HTH_MARR"/>
    <property type="match status" value="1"/>
</dbReference>
<evidence type="ECO:0000313" key="6">
    <source>
        <dbReference type="Proteomes" id="UP000199647"/>
    </source>
</evidence>
<keyword evidence="1" id="KW-0805">Transcription regulation</keyword>
<evidence type="ECO:0000313" key="5">
    <source>
        <dbReference type="EMBL" id="SEQ43442.1"/>
    </source>
</evidence>
<protein>
    <submittedName>
        <fullName evidence="5">MarR family transcriptional regulator, transcriptional regulator for hemolysin</fullName>
    </submittedName>
</protein>
<dbReference type="EMBL" id="FOFG01000004">
    <property type="protein sequence ID" value="SEQ43442.1"/>
    <property type="molecule type" value="Genomic_DNA"/>
</dbReference>
<dbReference type="STRING" id="1855383.SAMN05216548_104263"/>
<name>A0A1H9FZY0_9HYPH</name>
<dbReference type="Gene3D" id="1.10.10.10">
    <property type="entry name" value="Winged helix-like DNA-binding domain superfamily/Winged helix DNA-binding domain"/>
    <property type="match status" value="1"/>
</dbReference>
<feature type="domain" description="HTH marR-type" evidence="4">
    <location>
        <begin position="9"/>
        <end position="142"/>
    </location>
</feature>
<keyword evidence="3" id="KW-0804">Transcription</keyword>
<evidence type="ECO:0000256" key="1">
    <source>
        <dbReference type="ARBA" id="ARBA00023015"/>
    </source>
</evidence>
<dbReference type="GO" id="GO:0003700">
    <property type="term" value="F:DNA-binding transcription factor activity"/>
    <property type="evidence" value="ECO:0007669"/>
    <property type="project" value="InterPro"/>
</dbReference>
<dbReference type="PROSITE" id="PS50995">
    <property type="entry name" value="HTH_MARR_2"/>
    <property type="match status" value="1"/>
</dbReference>
<dbReference type="RefSeq" id="WP_092496120.1">
    <property type="nucleotide sequence ID" value="NZ_FOFG01000004.1"/>
</dbReference>
<dbReference type="OrthoDB" id="582199at2"/>
<keyword evidence="2" id="KW-0238">DNA-binding</keyword>
<dbReference type="InterPro" id="IPR036390">
    <property type="entry name" value="WH_DNA-bd_sf"/>
</dbReference>
<dbReference type="InterPro" id="IPR000835">
    <property type="entry name" value="HTH_MarR-typ"/>
</dbReference>
<dbReference type="SUPFAM" id="SSF46785">
    <property type="entry name" value="Winged helix' DNA-binding domain"/>
    <property type="match status" value="1"/>
</dbReference>
<organism evidence="5 6">
    <name type="scientific">Faunimonas pinastri</name>
    <dbReference type="NCBI Taxonomy" id="1855383"/>
    <lineage>
        <taxon>Bacteria</taxon>
        <taxon>Pseudomonadati</taxon>
        <taxon>Pseudomonadota</taxon>
        <taxon>Alphaproteobacteria</taxon>
        <taxon>Hyphomicrobiales</taxon>
        <taxon>Afifellaceae</taxon>
        <taxon>Faunimonas</taxon>
    </lineage>
</organism>
<dbReference type="InterPro" id="IPR039422">
    <property type="entry name" value="MarR/SlyA-like"/>
</dbReference>
<dbReference type="GO" id="GO:0003677">
    <property type="term" value="F:DNA binding"/>
    <property type="evidence" value="ECO:0007669"/>
    <property type="project" value="UniProtKB-KW"/>
</dbReference>
<evidence type="ECO:0000256" key="3">
    <source>
        <dbReference type="ARBA" id="ARBA00023163"/>
    </source>
</evidence>
<dbReference type="GO" id="GO:0006950">
    <property type="term" value="P:response to stress"/>
    <property type="evidence" value="ECO:0007669"/>
    <property type="project" value="TreeGrafter"/>
</dbReference>
<evidence type="ECO:0000259" key="4">
    <source>
        <dbReference type="PROSITE" id="PS50995"/>
    </source>
</evidence>